<feature type="transmembrane region" description="Helical" evidence="7">
    <location>
        <begin position="122"/>
        <end position="146"/>
    </location>
</feature>
<dbReference type="InterPro" id="IPR036259">
    <property type="entry name" value="MFS_trans_sf"/>
</dbReference>
<feature type="domain" description="Major facilitator superfamily (MFS) profile" evidence="8">
    <location>
        <begin position="19"/>
        <end position="445"/>
    </location>
</feature>
<dbReference type="GO" id="GO:0005886">
    <property type="term" value="C:plasma membrane"/>
    <property type="evidence" value="ECO:0007669"/>
    <property type="project" value="UniProtKB-SubCell"/>
</dbReference>
<feature type="transmembrane region" description="Helical" evidence="7">
    <location>
        <begin position="234"/>
        <end position="253"/>
    </location>
</feature>
<evidence type="ECO:0000256" key="6">
    <source>
        <dbReference type="ARBA" id="ARBA00023136"/>
    </source>
</evidence>
<reference evidence="9 10" key="1">
    <citation type="submission" date="2017-05" db="EMBL/GenBank/DDBJ databases">
        <title>Genome sequence of Pediococcus pentosaceus strain SRCM100892.</title>
        <authorList>
            <person name="Cho S.H."/>
        </authorList>
    </citation>
    <scope>NUCLEOTIDE SEQUENCE [LARGE SCALE GENOMIC DNA]</scope>
    <source>
        <strain evidence="9 10">SRCM100892</strain>
    </source>
</reference>
<dbReference type="EMBL" id="CP021474">
    <property type="protein sequence ID" value="ARW20555.1"/>
    <property type="molecule type" value="Genomic_DNA"/>
</dbReference>
<dbReference type="GO" id="GO:0015293">
    <property type="term" value="F:symporter activity"/>
    <property type="evidence" value="ECO:0007669"/>
    <property type="project" value="InterPro"/>
</dbReference>
<feature type="transmembrane region" description="Helical" evidence="7">
    <location>
        <begin position="273"/>
        <end position="293"/>
    </location>
</feature>
<protein>
    <submittedName>
        <fullName evidence="9">Putative symporter YjmB</fullName>
    </submittedName>
</protein>
<evidence type="ECO:0000313" key="10">
    <source>
        <dbReference type="Proteomes" id="UP000196118"/>
    </source>
</evidence>
<dbReference type="RefSeq" id="WP_094104763.1">
    <property type="nucleotide sequence ID" value="NZ_CP085178.1"/>
</dbReference>
<feature type="transmembrane region" description="Helical" evidence="7">
    <location>
        <begin position="91"/>
        <end position="110"/>
    </location>
</feature>
<keyword evidence="2" id="KW-0813">Transport</keyword>
<dbReference type="NCBIfam" id="TIGR00792">
    <property type="entry name" value="gph"/>
    <property type="match status" value="1"/>
</dbReference>
<keyword evidence="4 7" id="KW-0812">Transmembrane</keyword>
<evidence type="ECO:0000256" key="5">
    <source>
        <dbReference type="ARBA" id="ARBA00022989"/>
    </source>
</evidence>
<dbReference type="InterPro" id="IPR039672">
    <property type="entry name" value="MFS_2"/>
</dbReference>
<feature type="transmembrane region" description="Helical" evidence="7">
    <location>
        <begin position="376"/>
        <end position="399"/>
    </location>
</feature>
<proteinExistence type="predicted"/>
<dbReference type="Pfam" id="PF13347">
    <property type="entry name" value="MFS_2"/>
    <property type="match status" value="1"/>
</dbReference>
<organism evidence="9 10">
    <name type="scientific">Pediococcus pentosaceus</name>
    <dbReference type="NCBI Taxonomy" id="1255"/>
    <lineage>
        <taxon>Bacteria</taxon>
        <taxon>Bacillati</taxon>
        <taxon>Bacillota</taxon>
        <taxon>Bacilli</taxon>
        <taxon>Lactobacillales</taxon>
        <taxon>Lactobacillaceae</taxon>
        <taxon>Pediococcus</taxon>
    </lineage>
</organism>
<evidence type="ECO:0000256" key="4">
    <source>
        <dbReference type="ARBA" id="ARBA00022692"/>
    </source>
</evidence>
<dbReference type="AlphaFoldDB" id="A0A1Y0VQW7"/>
<keyword evidence="6 7" id="KW-0472">Membrane</keyword>
<feature type="transmembrane region" description="Helical" evidence="7">
    <location>
        <begin position="158"/>
        <end position="179"/>
    </location>
</feature>
<dbReference type="InterPro" id="IPR020846">
    <property type="entry name" value="MFS_dom"/>
</dbReference>
<comment type="subcellular location">
    <subcellularLocation>
        <location evidence="1">Cell membrane</location>
        <topology evidence="1">Multi-pass membrane protein</topology>
    </subcellularLocation>
</comment>
<dbReference type="PANTHER" id="PTHR11328">
    <property type="entry name" value="MAJOR FACILITATOR SUPERFAMILY DOMAIN-CONTAINING PROTEIN"/>
    <property type="match status" value="1"/>
</dbReference>
<evidence type="ECO:0000256" key="1">
    <source>
        <dbReference type="ARBA" id="ARBA00004651"/>
    </source>
</evidence>
<feature type="transmembrane region" description="Helical" evidence="7">
    <location>
        <begin position="330"/>
        <end position="355"/>
    </location>
</feature>
<accession>A0A1Y0VQW7</accession>
<dbReference type="Proteomes" id="UP000196118">
    <property type="component" value="Chromosome"/>
</dbReference>
<evidence type="ECO:0000256" key="7">
    <source>
        <dbReference type="SAM" id="Phobius"/>
    </source>
</evidence>
<sequence>MEIPQKEPVHTHNLVSWKERISYAVSDFACNLSFQMIGTYLMFFYTDVFGITAAAVGMLFLVARIVDAIDGPVWGLLIDHTHTRWGKSRPFFLWFAIPFAIFCVLCFTTPNLSMGGKVVWAYITYIGVDVLYSAVNVPITSILPSLTNDTDERVTLSTIRQFFGTAGATIVTVAALPMVNFFGGGNQQKGFFISVLILAIISAILLLITFANTRERIQTKSSRKSIPVKQSLKALKKNWPWAIVIFINFIYWLGMQTKSQVTVYFFKYNMHNAGLASLALGLQIVALLAVVITPAVAKKIGKRNTMLMGMLLAIVGQLILSIGASQLSVAVIIVATLVGYLGTGFVSGLIAVMLADSVDYGEWKNGVRAEGIVTSFSSFSAKLGMGIGGAVTGMILSAGGYVANATQTATALRAIEQNYIWVPIIGFGLSAIALLFYKVDGVEDKMQADLAAKHQKENEEE</sequence>
<name>A0A1Y0VQW7_PEDPE</name>
<evidence type="ECO:0000259" key="8">
    <source>
        <dbReference type="PROSITE" id="PS50850"/>
    </source>
</evidence>
<keyword evidence="5 7" id="KW-1133">Transmembrane helix</keyword>
<evidence type="ECO:0000256" key="3">
    <source>
        <dbReference type="ARBA" id="ARBA00022597"/>
    </source>
</evidence>
<dbReference type="CDD" id="cd17332">
    <property type="entry name" value="MFS_MelB_like"/>
    <property type="match status" value="1"/>
</dbReference>
<dbReference type="Gene3D" id="1.20.1250.20">
    <property type="entry name" value="MFS general substrate transporter like domains"/>
    <property type="match status" value="1"/>
</dbReference>
<feature type="transmembrane region" description="Helical" evidence="7">
    <location>
        <begin position="419"/>
        <end position="437"/>
    </location>
</feature>
<dbReference type="PROSITE" id="PS50850">
    <property type="entry name" value="MFS"/>
    <property type="match status" value="1"/>
</dbReference>
<dbReference type="GO" id="GO:0006814">
    <property type="term" value="P:sodium ion transport"/>
    <property type="evidence" value="ECO:0007669"/>
    <property type="project" value="InterPro"/>
</dbReference>
<feature type="transmembrane region" description="Helical" evidence="7">
    <location>
        <begin position="305"/>
        <end position="324"/>
    </location>
</feature>
<evidence type="ECO:0000256" key="2">
    <source>
        <dbReference type="ARBA" id="ARBA00022448"/>
    </source>
</evidence>
<dbReference type="InterPro" id="IPR001927">
    <property type="entry name" value="Na/Gal_symport"/>
</dbReference>
<feature type="transmembrane region" description="Helical" evidence="7">
    <location>
        <begin position="191"/>
        <end position="213"/>
    </location>
</feature>
<dbReference type="SUPFAM" id="SSF103473">
    <property type="entry name" value="MFS general substrate transporter"/>
    <property type="match status" value="1"/>
</dbReference>
<keyword evidence="3" id="KW-0762">Sugar transport</keyword>
<evidence type="ECO:0000313" key="9">
    <source>
        <dbReference type="EMBL" id="ARW20555.1"/>
    </source>
</evidence>
<gene>
    <name evidence="9" type="ORF">S100892_02016</name>
</gene>
<feature type="transmembrane region" description="Helical" evidence="7">
    <location>
        <begin position="49"/>
        <end position="70"/>
    </location>
</feature>
<dbReference type="PANTHER" id="PTHR11328:SF24">
    <property type="entry name" value="MAJOR FACILITATOR SUPERFAMILY (MFS) PROFILE DOMAIN-CONTAINING PROTEIN"/>
    <property type="match status" value="1"/>
</dbReference>
<dbReference type="GO" id="GO:0008643">
    <property type="term" value="P:carbohydrate transport"/>
    <property type="evidence" value="ECO:0007669"/>
    <property type="project" value="InterPro"/>
</dbReference>